<feature type="domain" description="FAD/NAD(P)-binding" evidence="2">
    <location>
        <begin position="167"/>
        <end position="389"/>
    </location>
</feature>
<evidence type="ECO:0000259" key="2">
    <source>
        <dbReference type="Pfam" id="PF07992"/>
    </source>
</evidence>
<gene>
    <name evidence="3" type="ORF">GLX27_003816</name>
</gene>
<dbReference type="SUPFAM" id="SSF51905">
    <property type="entry name" value="FAD/NAD(P)-binding domain"/>
    <property type="match status" value="1"/>
</dbReference>
<dbReference type="PANTHER" id="PTHR43735">
    <property type="entry name" value="APOPTOSIS-INDUCING FACTOR 1"/>
    <property type="match status" value="1"/>
</dbReference>
<dbReference type="EMBL" id="CP046237">
    <property type="protein sequence ID" value="WFD49138.1"/>
    <property type="molecule type" value="Genomic_DNA"/>
</dbReference>
<organism evidence="3 4">
    <name type="scientific">Malassezia furfur</name>
    <name type="common">Pityriasis versicolor infection agent</name>
    <name type="synonym">Pityrosporum furfur</name>
    <dbReference type="NCBI Taxonomy" id="55194"/>
    <lineage>
        <taxon>Eukaryota</taxon>
        <taxon>Fungi</taxon>
        <taxon>Dikarya</taxon>
        <taxon>Basidiomycota</taxon>
        <taxon>Ustilaginomycotina</taxon>
        <taxon>Malasseziomycetes</taxon>
        <taxon>Malasseziales</taxon>
        <taxon>Malasseziaceae</taxon>
        <taxon>Malassezia</taxon>
    </lineage>
</organism>
<dbReference type="PANTHER" id="PTHR43735:SF2">
    <property type="entry name" value="FE-REGULATED PROTEIN 8"/>
    <property type="match status" value="1"/>
</dbReference>
<evidence type="ECO:0000313" key="4">
    <source>
        <dbReference type="Proteomes" id="UP000818624"/>
    </source>
</evidence>
<dbReference type="InterPro" id="IPR036188">
    <property type="entry name" value="FAD/NAD-bd_sf"/>
</dbReference>
<accession>A0ABY8EU52</accession>
<dbReference type="InterPro" id="IPR023753">
    <property type="entry name" value="FAD/NAD-binding_dom"/>
</dbReference>
<evidence type="ECO:0000313" key="3">
    <source>
        <dbReference type="EMBL" id="WFD49138.1"/>
    </source>
</evidence>
<dbReference type="Gene3D" id="3.50.50.60">
    <property type="entry name" value="FAD/NAD(P)-binding domain"/>
    <property type="match status" value="3"/>
</dbReference>
<feature type="region of interest" description="Disordered" evidence="1">
    <location>
        <begin position="132"/>
        <end position="155"/>
    </location>
</feature>
<keyword evidence="4" id="KW-1185">Reference proteome</keyword>
<dbReference type="Pfam" id="PF07992">
    <property type="entry name" value="Pyr_redox_2"/>
    <property type="match status" value="1"/>
</dbReference>
<evidence type="ECO:0000256" key="1">
    <source>
        <dbReference type="SAM" id="MobiDB-lite"/>
    </source>
</evidence>
<reference evidence="3 4" key="1">
    <citation type="journal article" date="2020" name="Elife">
        <title>Loss of centromere function drives karyotype evolution in closely related Malassezia species.</title>
        <authorList>
            <person name="Sankaranarayanan S.R."/>
            <person name="Ianiri G."/>
            <person name="Coelho M.A."/>
            <person name="Reza M.H."/>
            <person name="Thimmappa B.C."/>
            <person name="Ganguly P."/>
            <person name="Vadnala R.N."/>
            <person name="Sun S."/>
            <person name="Siddharthan R."/>
            <person name="Tellgren-Roth C."/>
            <person name="Dawson T.L."/>
            <person name="Heitman J."/>
            <person name="Sanyal K."/>
        </authorList>
    </citation>
    <scope>NUCLEOTIDE SEQUENCE [LARGE SCALE GENOMIC DNA]</scope>
    <source>
        <strain evidence="3">CBS14141</strain>
    </source>
</reference>
<name>A0ABY8EU52_MALFU</name>
<feature type="region of interest" description="Disordered" evidence="1">
    <location>
        <begin position="539"/>
        <end position="568"/>
    </location>
</feature>
<sequence>MHAAMVLAKKLPPSHRVILVERNSHFNHLYVFPRFTVYPGHEHKAFVPYTSIFSESKPRKPADSTIVTAAHLHGAQNDDKTGDAPLDAAGIEGAILEDRDTLQTAEEAPASRQNKVMDVQDMVNEKLRLDDDAPGEKTAVNGTHANGTAEPADPYQNAEPHLIVCGEVVSMTDKHVTVRQHNDDESKQKPKNRLWSIDTVNIPYSHLIYALGSHMPDPLRHDSFCKEKGVQWMRKAHQRIEKSDDIILVGGGALGVELATDIKTLYPQKKVTLIHSRQQLLPNFDKRIHEHALAQLEKLGVHVVLGHRLALAEGCPMGSNVQHFEQKRAAPDEVPAAPGKPKPTIIEPAVPEGEEAPPMRHHIRTTLGLELDCDLLLLCTGQQPNSSIMAQFSPRSVNHKSRLVSVLRTLQVMISDDDDAAQQPFNTVPPCKDCDCFVDHKANGVEEHTHVDSDHEVKQLRFFPNIYAIGDVADAFGALNAGYQAWFMGETAAANILRDIMHRTDPEDPSTEVPADQPVPLQEFTPGPDMIKLTIGGGKLVTQGAPEPDESLPDKPVRPTITESDDTEDMYIESVWKNMALADPSDMYK</sequence>
<dbReference type="Proteomes" id="UP000818624">
    <property type="component" value="Chromosome 4"/>
</dbReference>
<proteinExistence type="predicted"/>
<protein>
    <recommendedName>
        <fullName evidence="2">FAD/NAD(P)-binding domain-containing protein</fullName>
    </recommendedName>
</protein>